<evidence type="ECO:0000256" key="1">
    <source>
        <dbReference type="ARBA" id="ARBA00009437"/>
    </source>
</evidence>
<keyword evidence="4" id="KW-0804">Transcription</keyword>
<dbReference type="RefSeq" id="WP_250199948.1">
    <property type="nucleotide sequence ID" value="NZ_CP097636.1"/>
</dbReference>
<sequence length="307" mass="34208">MDAVSDLGFFVLLARSGSLAACAQQLGVTPPTVSKRLAALERRLGVRLLNRSTRRMALTPEGEAYVADGTRLMEELNALEQRVAAARATPRGLLRVQATLGLGRRYVAPLVSQFMQQQPDVDVLLQLSDKPPTRDQPHYDVMVRVGPLPDARWNARRLAPNRRVLVASPLYLKQFGEPRTPAELHQHRCIVIRQDDDTFGTWHLRQAGRTETVKVRGRCSTNDGETAMAWALDGHGILLRSEWDAAAYVRSGRLQRVLPGWSFPAADIVAVYPTQQNLAAKTRAFIDFLAESLADKRPARRGEESSW</sequence>
<evidence type="ECO:0000313" key="7">
    <source>
        <dbReference type="Proteomes" id="UP001056201"/>
    </source>
</evidence>
<dbReference type="InterPro" id="IPR036388">
    <property type="entry name" value="WH-like_DNA-bd_sf"/>
</dbReference>
<keyword evidence="7" id="KW-1185">Reference proteome</keyword>
<reference evidence="6" key="1">
    <citation type="submission" date="2022-05" db="EMBL/GenBank/DDBJ databases">
        <title>An RpoN-dependent PEP-CTERM gene is involved in floc formation of an Aquincola tertiaricarbonis strain.</title>
        <authorList>
            <person name="Qiu D."/>
            <person name="Xia M."/>
        </authorList>
    </citation>
    <scope>NUCLEOTIDE SEQUENCE</scope>
    <source>
        <strain evidence="6">RN12</strain>
    </source>
</reference>
<dbReference type="InterPro" id="IPR058163">
    <property type="entry name" value="LysR-type_TF_proteobact-type"/>
</dbReference>
<dbReference type="Pfam" id="PF00126">
    <property type="entry name" value="HTH_1"/>
    <property type="match status" value="1"/>
</dbReference>
<evidence type="ECO:0000256" key="3">
    <source>
        <dbReference type="ARBA" id="ARBA00023125"/>
    </source>
</evidence>
<dbReference type="PANTHER" id="PTHR30537">
    <property type="entry name" value="HTH-TYPE TRANSCRIPTIONAL REGULATOR"/>
    <property type="match status" value="1"/>
</dbReference>
<dbReference type="InterPro" id="IPR005119">
    <property type="entry name" value="LysR_subst-bd"/>
</dbReference>
<feature type="domain" description="HTH lysR-type" evidence="5">
    <location>
        <begin position="10"/>
        <end position="59"/>
    </location>
</feature>
<comment type="similarity">
    <text evidence="1">Belongs to the LysR transcriptional regulatory family.</text>
</comment>
<dbReference type="PROSITE" id="PS50931">
    <property type="entry name" value="HTH_LYSR"/>
    <property type="match status" value="1"/>
</dbReference>
<evidence type="ECO:0000259" key="5">
    <source>
        <dbReference type="PROSITE" id="PS50931"/>
    </source>
</evidence>
<dbReference type="Pfam" id="PF03466">
    <property type="entry name" value="LysR_substrate"/>
    <property type="match status" value="1"/>
</dbReference>
<dbReference type="PANTHER" id="PTHR30537:SF5">
    <property type="entry name" value="HTH-TYPE TRANSCRIPTIONAL ACTIVATOR TTDR-RELATED"/>
    <property type="match status" value="1"/>
</dbReference>
<dbReference type="Gene3D" id="1.10.10.10">
    <property type="entry name" value="Winged helix-like DNA-binding domain superfamily/Winged helix DNA-binding domain"/>
    <property type="match status" value="1"/>
</dbReference>
<dbReference type="InterPro" id="IPR000847">
    <property type="entry name" value="LysR_HTH_N"/>
</dbReference>
<keyword evidence="3" id="KW-0238">DNA-binding</keyword>
<proteinExistence type="inferred from homology"/>
<dbReference type="EMBL" id="CP097636">
    <property type="protein sequence ID" value="URI11758.1"/>
    <property type="molecule type" value="Genomic_DNA"/>
</dbReference>
<evidence type="ECO:0000313" key="6">
    <source>
        <dbReference type="EMBL" id="URI11758.1"/>
    </source>
</evidence>
<dbReference type="SUPFAM" id="SSF53850">
    <property type="entry name" value="Periplasmic binding protein-like II"/>
    <property type="match status" value="1"/>
</dbReference>
<evidence type="ECO:0000256" key="4">
    <source>
        <dbReference type="ARBA" id="ARBA00023163"/>
    </source>
</evidence>
<name>A0ABY4SFJ1_AQUTE</name>
<accession>A0ABY4SFJ1</accession>
<dbReference type="Proteomes" id="UP001056201">
    <property type="component" value="Chromosome 2"/>
</dbReference>
<protein>
    <submittedName>
        <fullName evidence="6">LysR family transcriptional regulator</fullName>
    </submittedName>
</protein>
<evidence type="ECO:0000256" key="2">
    <source>
        <dbReference type="ARBA" id="ARBA00023015"/>
    </source>
</evidence>
<dbReference type="SUPFAM" id="SSF46785">
    <property type="entry name" value="Winged helix' DNA-binding domain"/>
    <property type="match status" value="1"/>
</dbReference>
<keyword evidence="2" id="KW-0805">Transcription regulation</keyword>
<dbReference type="Gene3D" id="3.40.190.290">
    <property type="match status" value="1"/>
</dbReference>
<organism evidence="6 7">
    <name type="scientific">Aquincola tertiaricarbonis</name>
    <dbReference type="NCBI Taxonomy" id="391953"/>
    <lineage>
        <taxon>Bacteria</taxon>
        <taxon>Pseudomonadati</taxon>
        <taxon>Pseudomonadota</taxon>
        <taxon>Betaproteobacteria</taxon>
        <taxon>Burkholderiales</taxon>
        <taxon>Sphaerotilaceae</taxon>
        <taxon>Aquincola</taxon>
    </lineage>
</organism>
<dbReference type="CDD" id="cd08479">
    <property type="entry name" value="PBP2_CrgA_like_9"/>
    <property type="match status" value="1"/>
</dbReference>
<dbReference type="InterPro" id="IPR036390">
    <property type="entry name" value="WH_DNA-bd_sf"/>
</dbReference>
<gene>
    <name evidence="6" type="ORF">MW290_22865</name>
</gene>